<dbReference type="InterPro" id="IPR050491">
    <property type="entry name" value="AmpC-like"/>
</dbReference>
<evidence type="ECO:0000256" key="1">
    <source>
        <dbReference type="SAM" id="SignalP"/>
    </source>
</evidence>
<proteinExistence type="predicted"/>
<name>A0A6N7Z3R4_9PSEU</name>
<dbReference type="GO" id="GO:0016787">
    <property type="term" value="F:hydrolase activity"/>
    <property type="evidence" value="ECO:0007669"/>
    <property type="project" value="UniProtKB-KW"/>
</dbReference>
<dbReference type="Gene3D" id="3.40.710.10">
    <property type="entry name" value="DD-peptidase/beta-lactamase superfamily"/>
    <property type="match status" value="1"/>
</dbReference>
<comment type="caution">
    <text evidence="3">The sequence shown here is derived from an EMBL/GenBank/DDBJ whole genome shotgun (WGS) entry which is preliminary data.</text>
</comment>
<evidence type="ECO:0000259" key="2">
    <source>
        <dbReference type="Pfam" id="PF00144"/>
    </source>
</evidence>
<keyword evidence="1" id="KW-0732">Signal</keyword>
<dbReference type="InterPro" id="IPR001466">
    <property type="entry name" value="Beta-lactam-related"/>
</dbReference>
<dbReference type="EMBL" id="WMBA01000016">
    <property type="protein sequence ID" value="MTD54921.1"/>
    <property type="molecule type" value="Genomic_DNA"/>
</dbReference>
<dbReference type="Proteomes" id="UP000440096">
    <property type="component" value="Unassembled WGS sequence"/>
</dbReference>
<protein>
    <submittedName>
        <fullName evidence="3">Serine hydrolase</fullName>
    </submittedName>
</protein>
<gene>
    <name evidence="3" type="ORF">GKO32_13170</name>
</gene>
<organism evidence="3 4">
    <name type="scientific">Amycolatopsis pithecellobii</name>
    <dbReference type="NCBI Taxonomy" id="664692"/>
    <lineage>
        <taxon>Bacteria</taxon>
        <taxon>Bacillati</taxon>
        <taxon>Actinomycetota</taxon>
        <taxon>Actinomycetes</taxon>
        <taxon>Pseudonocardiales</taxon>
        <taxon>Pseudonocardiaceae</taxon>
        <taxon>Amycolatopsis</taxon>
    </lineage>
</organism>
<sequence length="385" mass="39811">MKFGLSAKCAAIACAVAVLVSACGGKADTQTQAAGAGAAPAGGVAQAQLDKLTSADNVPGVEALFRDKGQDRTSASGVANLQTKAPMQAGGRIRAGSITKSFVATVTLQLEAEGKVELDAPIDKYLPGLINGNGNDGTKITVRQLLQHTSGLPNYLGKLMTLDPEALRNQGADPADLVKTAVQQPPLFAPGTGWTYSNTNYIVIGMLVEKVTGDTLSHQIDARIVRPLKLANTYLPLRGDTKLPEPHAVGYVPAKNGVIDFSDYDSTMAWAAGGLVSTTKDVASFYEALLGGRILPPAQLKEMKTAVPAPSLGVANGSYGLGLFNVPLPCGGEYWGHEGSTFGFMSMAGQGTDGRIAVISANAYPVAPKATADIMSTFADALCSK</sequence>
<keyword evidence="3" id="KW-0378">Hydrolase</keyword>
<feature type="chain" id="PRO_5038973302" evidence="1">
    <location>
        <begin position="23"/>
        <end position="385"/>
    </location>
</feature>
<dbReference type="AlphaFoldDB" id="A0A6N7Z3R4"/>
<accession>A0A6N7Z3R4</accession>
<dbReference type="PROSITE" id="PS51257">
    <property type="entry name" value="PROKAR_LIPOPROTEIN"/>
    <property type="match status" value="1"/>
</dbReference>
<reference evidence="3 4" key="1">
    <citation type="submission" date="2019-11" db="EMBL/GenBank/DDBJ databases">
        <title>Draft genome of Amycolatopsis RM579.</title>
        <authorList>
            <person name="Duangmal K."/>
            <person name="Mingma R."/>
        </authorList>
    </citation>
    <scope>NUCLEOTIDE SEQUENCE [LARGE SCALE GENOMIC DNA]</scope>
    <source>
        <strain evidence="3 4">RM579</strain>
    </source>
</reference>
<dbReference type="PANTHER" id="PTHR46825">
    <property type="entry name" value="D-ALANYL-D-ALANINE-CARBOXYPEPTIDASE/ENDOPEPTIDASE AMPH"/>
    <property type="match status" value="1"/>
</dbReference>
<dbReference type="SUPFAM" id="SSF56601">
    <property type="entry name" value="beta-lactamase/transpeptidase-like"/>
    <property type="match status" value="1"/>
</dbReference>
<dbReference type="PANTHER" id="PTHR46825:SF7">
    <property type="entry name" value="D-ALANYL-D-ALANINE CARBOXYPEPTIDASE"/>
    <property type="match status" value="1"/>
</dbReference>
<evidence type="ECO:0000313" key="4">
    <source>
        <dbReference type="Proteomes" id="UP000440096"/>
    </source>
</evidence>
<dbReference type="RefSeq" id="WP_154757125.1">
    <property type="nucleotide sequence ID" value="NZ_WMBA01000016.1"/>
</dbReference>
<keyword evidence="4" id="KW-1185">Reference proteome</keyword>
<evidence type="ECO:0000313" key="3">
    <source>
        <dbReference type="EMBL" id="MTD54921.1"/>
    </source>
</evidence>
<dbReference type="Pfam" id="PF00144">
    <property type="entry name" value="Beta-lactamase"/>
    <property type="match status" value="1"/>
</dbReference>
<feature type="signal peptide" evidence="1">
    <location>
        <begin position="1"/>
        <end position="22"/>
    </location>
</feature>
<dbReference type="InterPro" id="IPR012338">
    <property type="entry name" value="Beta-lactam/transpept-like"/>
</dbReference>
<dbReference type="OrthoDB" id="503788at2"/>
<feature type="domain" description="Beta-lactamase-related" evidence="2">
    <location>
        <begin position="54"/>
        <end position="346"/>
    </location>
</feature>